<feature type="chain" id="PRO_5009185960" description="Lipoprotein" evidence="1">
    <location>
        <begin position="22"/>
        <end position="382"/>
    </location>
</feature>
<dbReference type="RefSeq" id="WP_069834637.1">
    <property type="nucleotide sequence ID" value="NZ_MDGQ01000004.1"/>
</dbReference>
<accession>A0A1E5T2W7</accession>
<comment type="caution">
    <text evidence="2">The sequence shown here is derived from an EMBL/GenBank/DDBJ whole genome shotgun (WGS) entry which is preliminary data.</text>
</comment>
<reference evidence="2 3" key="1">
    <citation type="submission" date="2016-08" db="EMBL/GenBank/DDBJ databases">
        <title>Draft genome of Fabibacter sp. strain SK-8.</title>
        <authorList>
            <person name="Wong S.-K."/>
            <person name="Hamasaki K."/>
            <person name="Yoshizawa S."/>
        </authorList>
    </citation>
    <scope>NUCLEOTIDE SEQUENCE [LARGE SCALE GENOMIC DNA]</scope>
    <source>
        <strain evidence="2 3">SK-8</strain>
    </source>
</reference>
<evidence type="ECO:0008006" key="4">
    <source>
        <dbReference type="Google" id="ProtNLM"/>
    </source>
</evidence>
<evidence type="ECO:0000313" key="3">
    <source>
        <dbReference type="Proteomes" id="UP000095552"/>
    </source>
</evidence>
<proteinExistence type="predicted"/>
<keyword evidence="3" id="KW-1185">Reference proteome</keyword>
<protein>
    <recommendedName>
        <fullName evidence="4">Lipoprotein</fullName>
    </recommendedName>
</protein>
<dbReference type="STRING" id="1563681.BFP71_06240"/>
<feature type="signal peptide" evidence="1">
    <location>
        <begin position="1"/>
        <end position="21"/>
    </location>
</feature>
<name>A0A1E5T2W7_9BACT</name>
<dbReference type="OrthoDB" id="1489643at2"/>
<sequence length="382" mass="44052">MNTLYKNILLGALALCVAACATGKNAFDKGNYNTALDRAVKRLQSNPNNKKAQDVLIDGYSVASEFHLKRIQQFKRSQNDFKWESIYREYTQLNNYYRDIQRCPSCMSLVSPKEYFTEQEEAASSAAEVQVTIGKESLALNTIETARQAYSHFEMALRFNNNIVGIDSLLTQARQIGTVRVLIEPIPIHSRNLKLTNEYLENKMFEYLDAYSRDRFVQFFSALESEQRGIEPDHILSLDFDDFVLGQAEIVSKTVEIKRDSVVVGEYTDKDGNKFDVYNTVKADFTSNEKTLYSAGVLNFEIRDAYTNKVLTQRKLRSEDIWRHSWASFNGDSRALDKEEIQMSKRKELPPPDPQTLFISFIDRVYGQVEGNIRQFYRNTEL</sequence>
<dbReference type="AlphaFoldDB" id="A0A1E5T2W7"/>
<dbReference type="EMBL" id="MDGQ01000004">
    <property type="protein sequence ID" value="OEK05719.1"/>
    <property type="molecule type" value="Genomic_DNA"/>
</dbReference>
<evidence type="ECO:0000256" key="1">
    <source>
        <dbReference type="SAM" id="SignalP"/>
    </source>
</evidence>
<keyword evidence="1" id="KW-0732">Signal</keyword>
<organism evidence="2 3">
    <name type="scientific">Roseivirga misakiensis</name>
    <dbReference type="NCBI Taxonomy" id="1563681"/>
    <lineage>
        <taxon>Bacteria</taxon>
        <taxon>Pseudomonadati</taxon>
        <taxon>Bacteroidota</taxon>
        <taxon>Cytophagia</taxon>
        <taxon>Cytophagales</taxon>
        <taxon>Roseivirgaceae</taxon>
        <taxon>Roseivirga</taxon>
    </lineage>
</organism>
<gene>
    <name evidence="2" type="ORF">BFP71_06240</name>
</gene>
<dbReference type="Proteomes" id="UP000095552">
    <property type="component" value="Unassembled WGS sequence"/>
</dbReference>
<evidence type="ECO:0000313" key="2">
    <source>
        <dbReference type="EMBL" id="OEK05719.1"/>
    </source>
</evidence>